<keyword evidence="2" id="KW-1185">Reference proteome</keyword>
<dbReference type="OrthoDB" id="516277at2"/>
<dbReference type="RefSeq" id="WP_105218376.1">
    <property type="nucleotide sequence ID" value="NZ_CAWNSU010000092.1"/>
</dbReference>
<evidence type="ECO:0000313" key="2">
    <source>
        <dbReference type="Proteomes" id="UP000441797"/>
    </source>
</evidence>
<gene>
    <name evidence="1" type="ORF">BWI75_21700</name>
</gene>
<reference evidence="1 2" key="1">
    <citation type="journal article" date="2019" name="Front. Microbiol.">
        <title>Genomic Features for Desiccation Tolerance and Sugar Biosynthesis in the Extremophile Gloeocapsopsis sp. UTEX B3054.</title>
        <authorList>
            <person name="Urrejola C."/>
            <person name="Alcorta J."/>
            <person name="Salas L."/>
            <person name="Vasquez M."/>
            <person name="Polz M.F."/>
            <person name="Vicuna R."/>
            <person name="Diez B."/>
        </authorList>
    </citation>
    <scope>NUCLEOTIDE SEQUENCE [LARGE SCALE GENOMIC DNA]</scope>
    <source>
        <strain evidence="1 2">1H9</strain>
    </source>
</reference>
<dbReference type="EMBL" id="NAPY01000050">
    <property type="protein sequence ID" value="MUL38858.1"/>
    <property type="molecule type" value="Genomic_DNA"/>
</dbReference>
<evidence type="ECO:0000313" key="1">
    <source>
        <dbReference type="EMBL" id="MUL38858.1"/>
    </source>
</evidence>
<organism evidence="1 2">
    <name type="scientific">Gloeocapsopsis dulcis AAB1 = 1H9</name>
    <dbReference type="NCBI Taxonomy" id="1433147"/>
    <lineage>
        <taxon>Bacteria</taxon>
        <taxon>Bacillati</taxon>
        <taxon>Cyanobacteriota</taxon>
        <taxon>Cyanophyceae</taxon>
        <taxon>Oscillatoriophycideae</taxon>
        <taxon>Chroococcales</taxon>
        <taxon>Chroococcaceae</taxon>
        <taxon>Gloeocapsopsis</taxon>
        <taxon>Gloeocapsopsis dulcis</taxon>
    </lineage>
</organism>
<comment type="caution">
    <text evidence="1">The sequence shown here is derived from an EMBL/GenBank/DDBJ whole genome shotgun (WGS) entry which is preliminary data.</text>
</comment>
<proteinExistence type="predicted"/>
<dbReference type="AlphaFoldDB" id="A0A6N8G0E3"/>
<name>A0A6N8G0E3_9CHRO</name>
<dbReference type="Proteomes" id="UP000441797">
    <property type="component" value="Unassembled WGS sequence"/>
</dbReference>
<protein>
    <submittedName>
        <fullName evidence="1">Uncharacterized protein</fullName>
    </submittedName>
</protein>
<accession>A0A6N8G0E3</accession>
<sequence>MTLENQGKKQQEIDLVFFSLSPQVLLQIGTGPVLLAMLGIRAYSELIESIGQSTEEILRGDRLPILPFPEPQKTHQINERIS</sequence>